<keyword evidence="9 12" id="KW-0653">Protein transport</keyword>
<keyword evidence="7" id="KW-0997">Cell inner membrane</keyword>
<keyword evidence="6" id="KW-1003">Cell membrane</keyword>
<protein>
    <submittedName>
        <fullName evidence="14">Biopolymer transporter ExbD</fullName>
    </submittedName>
</protein>
<evidence type="ECO:0000256" key="5">
    <source>
        <dbReference type="ARBA" id="ARBA00022448"/>
    </source>
</evidence>
<keyword evidence="10 13" id="KW-1133">Transmembrane helix</keyword>
<evidence type="ECO:0000256" key="2">
    <source>
        <dbReference type="ARBA" id="ARBA00004249"/>
    </source>
</evidence>
<comment type="function">
    <text evidence="1">Involved in the TonB-dependent energy-dependent transport of various receptor-bound substrates.</text>
</comment>
<evidence type="ECO:0000256" key="13">
    <source>
        <dbReference type="SAM" id="Phobius"/>
    </source>
</evidence>
<sequence>MAMSGGKDDGSPMMEMNTTPLIDVMLVLLIMFIITIPVATHSVDIDLPVPSPNDNPPPVDPIKNKIVLSPTDQILWNGVAISDSELMANLNASKAMAVEPELQFEPDSQASYDLSIRVLNLIKNSGVTKFGFVGNEKYREFAK</sequence>
<comment type="subcellular location">
    <subcellularLocation>
        <location evidence="2">Cell inner membrane</location>
        <topology evidence="2">Single-pass type II membrane protein</topology>
    </subcellularLocation>
    <subcellularLocation>
        <location evidence="12">Cell membrane</location>
        <topology evidence="12">Single-pass type II membrane protein</topology>
    </subcellularLocation>
</comment>
<evidence type="ECO:0000256" key="3">
    <source>
        <dbReference type="ARBA" id="ARBA00005811"/>
    </source>
</evidence>
<evidence type="ECO:0000256" key="12">
    <source>
        <dbReference type="RuleBase" id="RU003879"/>
    </source>
</evidence>
<evidence type="ECO:0000313" key="14">
    <source>
        <dbReference type="EMBL" id="MXO75187.1"/>
    </source>
</evidence>
<dbReference type="AlphaFoldDB" id="A0A6I4TEV3"/>
<dbReference type="GO" id="GO:0022857">
    <property type="term" value="F:transmembrane transporter activity"/>
    <property type="evidence" value="ECO:0007669"/>
    <property type="project" value="InterPro"/>
</dbReference>
<reference evidence="14 15" key="1">
    <citation type="submission" date="2019-12" db="EMBL/GenBank/DDBJ databases">
        <title>Genomic-based taxomic classification of the family Erythrobacteraceae.</title>
        <authorList>
            <person name="Xu L."/>
        </authorList>
    </citation>
    <scope>NUCLEOTIDE SEQUENCE [LARGE SCALE GENOMIC DNA]</scope>
    <source>
        <strain evidence="14 15">100921-2</strain>
    </source>
</reference>
<organism evidence="14 15">
    <name type="scientific">Tsuneonella aeria</name>
    <dbReference type="NCBI Taxonomy" id="1837929"/>
    <lineage>
        <taxon>Bacteria</taxon>
        <taxon>Pseudomonadati</taxon>
        <taxon>Pseudomonadota</taxon>
        <taxon>Alphaproteobacteria</taxon>
        <taxon>Sphingomonadales</taxon>
        <taxon>Erythrobacteraceae</taxon>
        <taxon>Tsuneonella</taxon>
    </lineage>
</organism>
<evidence type="ECO:0000256" key="4">
    <source>
        <dbReference type="ARBA" id="ARBA00011471"/>
    </source>
</evidence>
<evidence type="ECO:0000256" key="10">
    <source>
        <dbReference type="ARBA" id="ARBA00022989"/>
    </source>
</evidence>
<evidence type="ECO:0000256" key="6">
    <source>
        <dbReference type="ARBA" id="ARBA00022475"/>
    </source>
</evidence>
<dbReference type="RefSeq" id="WP_160610860.1">
    <property type="nucleotide sequence ID" value="NZ_WTZA01000001.1"/>
</dbReference>
<keyword evidence="11 13" id="KW-0472">Membrane</keyword>
<comment type="caution">
    <text evidence="14">The sequence shown here is derived from an EMBL/GenBank/DDBJ whole genome shotgun (WGS) entry which is preliminary data.</text>
</comment>
<proteinExistence type="inferred from homology"/>
<evidence type="ECO:0000256" key="8">
    <source>
        <dbReference type="ARBA" id="ARBA00022692"/>
    </source>
</evidence>
<comment type="subunit">
    <text evidence="4">The accessory proteins ExbB and ExbD seem to form a complex with TonB.</text>
</comment>
<dbReference type="Pfam" id="PF02472">
    <property type="entry name" value="ExbD"/>
    <property type="match status" value="1"/>
</dbReference>
<dbReference type="GO" id="GO:0015031">
    <property type="term" value="P:protein transport"/>
    <property type="evidence" value="ECO:0007669"/>
    <property type="project" value="UniProtKB-KW"/>
</dbReference>
<keyword evidence="8 12" id="KW-0812">Transmembrane</keyword>
<dbReference type="EMBL" id="WTZA01000001">
    <property type="protein sequence ID" value="MXO75187.1"/>
    <property type="molecule type" value="Genomic_DNA"/>
</dbReference>
<dbReference type="OrthoDB" id="9798629at2"/>
<keyword evidence="5 12" id="KW-0813">Transport</keyword>
<dbReference type="PANTHER" id="PTHR30558:SF12">
    <property type="entry name" value="BIOPOLYMER TRANSPORT PROTEIN EXBD"/>
    <property type="match status" value="1"/>
</dbReference>
<evidence type="ECO:0000256" key="11">
    <source>
        <dbReference type="ARBA" id="ARBA00023136"/>
    </source>
</evidence>
<evidence type="ECO:0000256" key="7">
    <source>
        <dbReference type="ARBA" id="ARBA00022519"/>
    </source>
</evidence>
<comment type="similarity">
    <text evidence="3 12">Belongs to the ExbD/TolR family.</text>
</comment>
<dbReference type="Proteomes" id="UP000439522">
    <property type="component" value="Unassembled WGS sequence"/>
</dbReference>
<dbReference type="InterPro" id="IPR003400">
    <property type="entry name" value="ExbD"/>
</dbReference>
<evidence type="ECO:0000256" key="1">
    <source>
        <dbReference type="ARBA" id="ARBA00003540"/>
    </source>
</evidence>
<name>A0A6I4TEV3_9SPHN</name>
<dbReference type="GO" id="GO:0005886">
    <property type="term" value="C:plasma membrane"/>
    <property type="evidence" value="ECO:0007669"/>
    <property type="project" value="UniProtKB-SubCell"/>
</dbReference>
<evidence type="ECO:0000256" key="9">
    <source>
        <dbReference type="ARBA" id="ARBA00022927"/>
    </source>
</evidence>
<gene>
    <name evidence="14" type="ORF">GRI40_08155</name>
</gene>
<dbReference type="PANTHER" id="PTHR30558">
    <property type="entry name" value="EXBD MEMBRANE COMPONENT OF PMF-DRIVEN MACROMOLECULE IMPORT SYSTEM"/>
    <property type="match status" value="1"/>
</dbReference>
<accession>A0A6I4TEV3</accession>
<feature type="transmembrane region" description="Helical" evidence="13">
    <location>
        <begin position="21"/>
        <end position="40"/>
    </location>
</feature>
<keyword evidence="15" id="KW-1185">Reference proteome</keyword>
<evidence type="ECO:0000313" key="15">
    <source>
        <dbReference type="Proteomes" id="UP000439522"/>
    </source>
</evidence>